<accession>A0A0F9N060</accession>
<feature type="transmembrane region" description="Helical" evidence="1">
    <location>
        <begin position="20"/>
        <end position="36"/>
    </location>
</feature>
<sequence>MLQWGYGANKAGYPKVGNTMLQFLVTLFGFLAMGFAM</sequence>
<gene>
    <name evidence="2" type="ORF">LCGC14_1395590</name>
</gene>
<dbReference type="AlphaFoldDB" id="A0A0F9N060"/>
<keyword evidence="1" id="KW-1133">Transmembrane helix</keyword>
<evidence type="ECO:0000256" key="1">
    <source>
        <dbReference type="SAM" id="Phobius"/>
    </source>
</evidence>
<comment type="caution">
    <text evidence="2">The sequence shown here is derived from an EMBL/GenBank/DDBJ whole genome shotgun (WGS) entry which is preliminary data.</text>
</comment>
<keyword evidence="1" id="KW-0472">Membrane</keyword>
<proteinExistence type="predicted"/>
<feature type="non-terminal residue" evidence="2">
    <location>
        <position position="37"/>
    </location>
</feature>
<protein>
    <submittedName>
        <fullName evidence="2">Uncharacterized protein</fullName>
    </submittedName>
</protein>
<evidence type="ECO:0000313" key="2">
    <source>
        <dbReference type="EMBL" id="KKM74902.1"/>
    </source>
</evidence>
<organism evidence="2">
    <name type="scientific">marine sediment metagenome</name>
    <dbReference type="NCBI Taxonomy" id="412755"/>
    <lineage>
        <taxon>unclassified sequences</taxon>
        <taxon>metagenomes</taxon>
        <taxon>ecological metagenomes</taxon>
    </lineage>
</organism>
<reference evidence="2" key="1">
    <citation type="journal article" date="2015" name="Nature">
        <title>Complex archaea that bridge the gap between prokaryotes and eukaryotes.</title>
        <authorList>
            <person name="Spang A."/>
            <person name="Saw J.H."/>
            <person name="Jorgensen S.L."/>
            <person name="Zaremba-Niedzwiedzka K."/>
            <person name="Martijn J."/>
            <person name="Lind A.E."/>
            <person name="van Eijk R."/>
            <person name="Schleper C."/>
            <person name="Guy L."/>
            <person name="Ettema T.J."/>
        </authorList>
    </citation>
    <scope>NUCLEOTIDE SEQUENCE</scope>
</reference>
<keyword evidence="1" id="KW-0812">Transmembrane</keyword>
<dbReference type="EMBL" id="LAZR01009064">
    <property type="protein sequence ID" value="KKM74902.1"/>
    <property type="molecule type" value="Genomic_DNA"/>
</dbReference>
<name>A0A0F9N060_9ZZZZ</name>